<dbReference type="GO" id="GO:0005789">
    <property type="term" value="C:endoplasmic reticulum membrane"/>
    <property type="evidence" value="ECO:0007669"/>
    <property type="project" value="TreeGrafter"/>
</dbReference>
<evidence type="ECO:0000256" key="1">
    <source>
        <dbReference type="ARBA" id="ARBA00022468"/>
    </source>
</evidence>
<protein>
    <submittedName>
        <fullName evidence="4">Rab-GTPase-TBC domain family protein</fullName>
    </submittedName>
</protein>
<feature type="region of interest" description="Disordered" evidence="2">
    <location>
        <begin position="139"/>
        <end position="225"/>
    </location>
</feature>
<dbReference type="EMBL" id="RHLD01000038">
    <property type="protein sequence ID" value="TPP45426.1"/>
    <property type="molecule type" value="Genomic_DNA"/>
</dbReference>
<dbReference type="PANTHER" id="PTHR20913">
    <property type="entry name" value="TBC1 DOMAIN FAMILY MEMBER 20/GTPASE"/>
    <property type="match status" value="1"/>
</dbReference>
<dbReference type="VEuPathDB" id="TriTrypDB:LDHU3_20.1970"/>
<dbReference type="Pfam" id="PF00566">
    <property type="entry name" value="RabGAP-TBC"/>
    <property type="match status" value="1"/>
</dbReference>
<dbReference type="InterPro" id="IPR045913">
    <property type="entry name" value="TBC20/Gyp8-like"/>
</dbReference>
<feature type="region of interest" description="Disordered" evidence="2">
    <location>
        <begin position="114"/>
        <end position="133"/>
    </location>
</feature>
<reference evidence="5" key="1">
    <citation type="submission" date="2019-02" db="EMBL/GenBank/DDBJ databases">
        <title>FDA dAtabase for Regulatory Grade micrObial Sequences (FDA-ARGOS): Supporting development and validation of Infectious Disease Dx tests.</title>
        <authorList>
            <person name="Duncan R."/>
            <person name="Fisher C."/>
            <person name="Tallon L."/>
            <person name="Sadzewicz L."/>
            <person name="Sengamalay N."/>
            <person name="Ott S."/>
            <person name="Godinez A."/>
            <person name="Nagaraj S."/>
            <person name="Vavikolanu K."/>
            <person name="Vyas G."/>
            <person name="Nadendla S."/>
            <person name="Aluvathingal J."/>
            <person name="Sichtig H."/>
        </authorList>
    </citation>
    <scope>NUCLEOTIDE SEQUENCE [LARGE SCALE GENOMIC DNA]</scope>
    <source>
        <strain evidence="5">FDAARGOS_360</strain>
    </source>
</reference>
<dbReference type="VEuPathDB" id="TriTrypDB:LdCL_200020800"/>
<feature type="compositionally biased region" description="Low complexity" evidence="2">
    <location>
        <begin position="16"/>
        <end position="33"/>
    </location>
</feature>
<dbReference type="Gene3D" id="1.10.472.80">
    <property type="entry name" value="Ypt/Rab-GAP domain of gyp1p, domain 3"/>
    <property type="match status" value="1"/>
</dbReference>
<name>A0A504X8P7_LEIDO</name>
<dbReference type="Gene3D" id="1.10.8.1310">
    <property type="match status" value="1"/>
</dbReference>
<feature type="domain" description="Rab-GAP TBC" evidence="3">
    <location>
        <begin position="272"/>
        <end position="445"/>
    </location>
</feature>
<dbReference type="GO" id="GO:0006888">
    <property type="term" value="P:endoplasmic reticulum to Golgi vesicle-mediated transport"/>
    <property type="evidence" value="ECO:0007669"/>
    <property type="project" value="TreeGrafter"/>
</dbReference>
<dbReference type="InterPro" id="IPR035969">
    <property type="entry name" value="Rab-GAP_TBC_sf"/>
</dbReference>
<feature type="region of interest" description="Disordered" evidence="2">
    <location>
        <begin position="1"/>
        <end position="33"/>
    </location>
</feature>
<evidence type="ECO:0000256" key="2">
    <source>
        <dbReference type="SAM" id="MobiDB-lite"/>
    </source>
</evidence>
<evidence type="ECO:0000313" key="4">
    <source>
        <dbReference type="EMBL" id="TPP45426.1"/>
    </source>
</evidence>
<dbReference type="Proteomes" id="UP000318821">
    <property type="component" value="Unassembled WGS sequence"/>
</dbReference>
<sequence>MDTLPRGRTGSMTLHAATTSTSSASSSAAALSSSPLQDEELLIDCHERRRLEQTEADYMNYSVMLCRSGRMQQHGQLRAMVWRDIVIGRKRVTAVPQLSDGIIRQLQEETRLQTRHGSYNHSREGTCMSGSLDSFASPVAEVEERHPNGKGAPSRAPEVKQRKDGSGVSSDSSLRGSSLCTGAGLAPSTAAASLRRHRHPSLELPRPVPPTEQIEEAADGCGSAGDEKPLVFAPVRRRALSQLSRRVKSDAGHFLELAKDVSSRNETPAQDFSGSVLWPMSWYHLPDNCQPRVVEADIERSLWTLYPHSAERTEQRRRLKNMILRVLLHNPERFYYQGLHELMGYMMYMLSPYTEWEEVVSVCEKLLVTRWKRFSARQLKSSEAMLYAMHAIIAQEDPPLAAALEWCGVGPESHYAVSWMITWYVHCIDSPEVLARLFDYFLVDEEGSAVIYFTSAFVVSQRETIFEWIHNAKEEMGVSTGATEASDDGIMLMARVYAQLSRLPSNVLDGIDQDTLNALLEQAEQYCTLHRHTVRQEEQNFLNGNIKRLGLLSNQHTRDAALQLLWHFLPREWRNPAKSEHVRRVLFWTGLMVAATAVVVGTARADLKPGEWVHGLLHR</sequence>
<evidence type="ECO:0000259" key="3">
    <source>
        <dbReference type="PROSITE" id="PS50086"/>
    </source>
</evidence>
<dbReference type="PANTHER" id="PTHR20913:SF7">
    <property type="entry name" value="RE60063P"/>
    <property type="match status" value="1"/>
</dbReference>
<dbReference type="SUPFAM" id="SSF47923">
    <property type="entry name" value="Ypt/Rab-GAP domain of gyp1p"/>
    <property type="match status" value="2"/>
</dbReference>
<feature type="compositionally biased region" description="Low complexity" evidence="2">
    <location>
        <begin position="166"/>
        <end position="179"/>
    </location>
</feature>
<comment type="caution">
    <text evidence="4">The sequence shown here is derived from an EMBL/GenBank/DDBJ whole genome shotgun (WGS) entry which is preliminary data.</text>
</comment>
<dbReference type="GO" id="GO:0005096">
    <property type="term" value="F:GTPase activator activity"/>
    <property type="evidence" value="ECO:0007669"/>
    <property type="project" value="UniProtKB-KW"/>
</dbReference>
<proteinExistence type="predicted"/>
<accession>A0A504X8P7</accession>
<dbReference type="VEuPathDB" id="TriTrypDB:LdBPK_201600.1"/>
<dbReference type="InterPro" id="IPR000195">
    <property type="entry name" value="Rab-GAP-TBC_dom"/>
</dbReference>
<dbReference type="AlphaFoldDB" id="A0A504X8P7"/>
<organism evidence="4 5">
    <name type="scientific">Leishmania donovani</name>
    <dbReference type="NCBI Taxonomy" id="5661"/>
    <lineage>
        <taxon>Eukaryota</taxon>
        <taxon>Discoba</taxon>
        <taxon>Euglenozoa</taxon>
        <taxon>Kinetoplastea</taxon>
        <taxon>Metakinetoplastina</taxon>
        <taxon>Trypanosomatida</taxon>
        <taxon>Trypanosomatidae</taxon>
        <taxon>Leishmaniinae</taxon>
        <taxon>Leishmania</taxon>
    </lineage>
</organism>
<gene>
    <name evidence="4" type="ORF">CGC20_31315</name>
</gene>
<keyword evidence="1" id="KW-0343">GTPase activation</keyword>
<evidence type="ECO:0000313" key="5">
    <source>
        <dbReference type="Proteomes" id="UP000318821"/>
    </source>
</evidence>
<dbReference type="PROSITE" id="PS50086">
    <property type="entry name" value="TBC_RABGAP"/>
    <property type="match status" value="1"/>
</dbReference>